<keyword evidence="4" id="KW-1185">Reference proteome</keyword>
<evidence type="ECO:0000313" key="4">
    <source>
        <dbReference type="Proteomes" id="UP000011761"/>
    </source>
</evidence>
<dbReference type="RefSeq" id="XP_007680199.1">
    <property type="nucleotide sequence ID" value="XM_007682009.1"/>
</dbReference>
<evidence type="ECO:0000256" key="1">
    <source>
        <dbReference type="SAM" id="MobiDB-lite"/>
    </source>
</evidence>
<feature type="compositionally biased region" description="Polar residues" evidence="1">
    <location>
        <begin position="222"/>
        <end position="237"/>
    </location>
</feature>
<reference evidence="3 4" key="1">
    <citation type="journal article" date="2012" name="PLoS Pathog.">
        <title>Diverse lifestyles and strategies of plant pathogenesis encoded in the genomes of eighteen Dothideomycetes fungi.</title>
        <authorList>
            <person name="Ohm R.A."/>
            <person name="Feau N."/>
            <person name="Henrissat B."/>
            <person name="Schoch C.L."/>
            <person name="Horwitz B.A."/>
            <person name="Barry K.W."/>
            <person name="Condon B.J."/>
            <person name="Copeland A.C."/>
            <person name="Dhillon B."/>
            <person name="Glaser F."/>
            <person name="Hesse C.N."/>
            <person name="Kosti I."/>
            <person name="LaButti K."/>
            <person name="Lindquist E.A."/>
            <person name="Lucas S."/>
            <person name="Salamov A.A."/>
            <person name="Bradshaw R.E."/>
            <person name="Ciuffetti L."/>
            <person name="Hamelin R.C."/>
            <person name="Kema G.H.J."/>
            <person name="Lawrence C."/>
            <person name="Scott J.A."/>
            <person name="Spatafora J.W."/>
            <person name="Turgeon B.G."/>
            <person name="de Wit P.J.G.M."/>
            <person name="Zhong S."/>
            <person name="Goodwin S.B."/>
            <person name="Grigoriev I.V."/>
        </authorList>
    </citation>
    <scope>NUCLEOTIDE SEQUENCE [LARGE SCALE GENOMIC DNA]</scope>
    <source>
        <strain evidence="3 4">UAMH 10762</strain>
    </source>
</reference>
<dbReference type="AlphaFoldDB" id="M2N1T9"/>
<feature type="region of interest" description="Disordered" evidence="1">
    <location>
        <begin position="198"/>
        <end position="249"/>
    </location>
</feature>
<accession>M2N1T9</accession>
<dbReference type="HOGENOM" id="CLU_1011898_0_0_1"/>
<dbReference type="Proteomes" id="UP000011761">
    <property type="component" value="Unassembled WGS sequence"/>
</dbReference>
<feature type="region of interest" description="Disordered" evidence="1">
    <location>
        <begin position="49"/>
        <end position="78"/>
    </location>
</feature>
<proteinExistence type="predicted"/>
<name>M2N1T9_BAUPA</name>
<feature type="signal peptide" evidence="2">
    <location>
        <begin position="1"/>
        <end position="16"/>
    </location>
</feature>
<evidence type="ECO:0000313" key="3">
    <source>
        <dbReference type="EMBL" id="EMC92929.1"/>
    </source>
</evidence>
<dbReference type="EMBL" id="KB445561">
    <property type="protein sequence ID" value="EMC92929.1"/>
    <property type="molecule type" value="Genomic_DNA"/>
</dbReference>
<keyword evidence="2" id="KW-0732">Signal</keyword>
<evidence type="ECO:0000256" key="2">
    <source>
        <dbReference type="SAM" id="SignalP"/>
    </source>
</evidence>
<protein>
    <submittedName>
        <fullName evidence="3">Uncharacterized protein</fullName>
    </submittedName>
</protein>
<feature type="chain" id="PRO_5004022218" evidence="2">
    <location>
        <begin position="17"/>
        <end position="275"/>
    </location>
</feature>
<gene>
    <name evidence="3" type="ORF">BAUCODRAFT_266977</name>
</gene>
<organism evidence="3 4">
    <name type="scientific">Baudoinia panamericana (strain UAMH 10762)</name>
    <name type="common">Angels' share fungus</name>
    <name type="synonym">Baudoinia compniacensis (strain UAMH 10762)</name>
    <dbReference type="NCBI Taxonomy" id="717646"/>
    <lineage>
        <taxon>Eukaryota</taxon>
        <taxon>Fungi</taxon>
        <taxon>Dikarya</taxon>
        <taxon>Ascomycota</taxon>
        <taxon>Pezizomycotina</taxon>
        <taxon>Dothideomycetes</taxon>
        <taxon>Dothideomycetidae</taxon>
        <taxon>Mycosphaerellales</taxon>
        <taxon>Teratosphaeriaceae</taxon>
        <taxon>Baudoinia</taxon>
    </lineage>
</organism>
<feature type="region of interest" description="Disordered" evidence="1">
    <location>
        <begin position="148"/>
        <end position="182"/>
    </location>
</feature>
<dbReference type="GeneID" id="19110470"/>
<dbReference type="KEGG" id="bcom:BAUCODRAFT_266977"/>
<sequence>MKTYLAIAALALGVSALPIEPSSTFLQGGRILPTGSLCRPSSVHSSRFPTDVPASASNLHHHPTASFSHSDRPTFTRPTSLSTSTYSLALDRDHYRSHGTGSHIRSAFVSQTLLVRQAEVSDYVATPSDPIETGPTFSLPTITPFASFSGSDVRPSGRTRSAAPTFPAHDGRSGSARPGGFGSAAHTFSFHAPLASDHRSDLAAPTGSSDGFHPTFTGAAASDQSNQHGSSGQSASFTGFPISSDHPEATATGIRSFSAFVSRTFSDAGPTSTSA</sequence>